<dbReference type="Proteomes" id="UP000197468">
    <property type="component" value="Unassembled WGS sequence"/>
</dbReference>
<evidence type="ECO:0000259" key="1">
    <source>
        <dbReference type="Pfam" id="PF05292"/>
    </source>
</evidence>
<dbReference type="PANTHER" id="PTHR28641">
    <property type="match status" value="1"/>
</dbReference>
<keyword evidence="4" id="KW-1185">Reference proteome</keyword>
<dbReference type="RefSeq" id="WP_088386596.1">
    <property type="nucleotide sequence ID" value="NZ_NIOF01000010.1"/>
</dbReference>
<evidence type="ECO:0000259" key="2">
    <source>
        <dbReference type="Pfam" id="PF17408"/>
    </source>
</evidence>
<dbReference type="InterPro" id="IPR007956">
    <property type="entry name" value="Malonyl_CoA_deC_C"/>
</dbReference>
<proteinExistence type="predicted"/>
<dbReference type="Pfam" id="PF17408">
    <property type="entry name" value="MCD_N"/>
    <property type="match status" value="1"/>
</dbReference>
<dbReference type="Gene3D" id="3.40.630.150">
    <property type="entry name" value="Malonyl-CoA decarboxylase, catalytic domain"/>
    <property type="match status" value="1"/>
</dbReference>
<sequence>MAIVDSWTSARAARQVLGLAHKLLSERGQANSLGLAGDLIEKMGTLPAQAWPIVFDKLAADFNPDPAQVLRAAQAYAATPDGDALLALTAVSEPPRQELFRRLNRAPGGTATLVRMRRRLLDGLKGHDDWRIVDADLLHLLSSWFNPGFLEMRQVDWNSPARLLEQIIHHEAVHAIDGWDDLRRRLLPDRRLFAFFHPQLPNEPLIFVEIALLPDMPDAIAPLIEKRSDPMPPASYKAAIFYSISNCEPGLRGVSLGNFLIKRVAEHLQRELPRLKLFCTLSPIPGFAAWLQGAPALTGPDALPGLKRPQAERAAQALERVRHHSAAALASPAALSDEALQADLRRLAAVYLIAQTPRPGGDPVARFHLDNGARLERLNIGGDRSAKGLRQSHGLMVNYLYDLDRIEGHHEAFMQGEIAFSRGVGTLL</sequence>
<dbReference type="InterPro" id="IPR035372">
    <property type="entry name" value="MCD_N"/>
</dbReference>
<evidence type="ECO:0000313" key="4">
    <source>
        <dbReference type="Proteomes" id="UP000197468"/>
    </source>
</evidence>
<dbReference type="OrthoDB" id="5292736at2"/>
<dbReference type="Gene3D" id="1.20.140.90">
    <property type="entry name" value="Malonyl-CoA decarboxylase, oligemerization domain"/>
    <property type="match status" value="1"/>
</dbReference>
<evidence type="ECO:0000313" key="3">
    <source>
        <dbReference type="EMBL" id="OWQ86928.1"/>
    </source>
</evidence>
<dbReference type="GO" id="GO:0006633">
    <property type="term" value="P:fatty acid biosynthetic process"/>
    <property type="evidence" value="ECO:0007669"/>
    <property type="project" value="InterPro"/>
</dbReference>
<reference evidence="3 4" key="1">
    <citation type="journal article" date="2008" name="Int. J. Syst. Evol. Microbiol.">
        <title>Description of Roseateles aquatilis sp. nov. and Roseateles terrae sp. nov., in the class Betaproteobacteria, and emended description of the genus Roseateles.</title>
        <authorList>
            <person name="Gomila M."/>
            <person name="Bowien B."/>
            <person name="Falsen E."/>
            <person name="Moore E.R."/>
            <person name="Lalucat J."/>
        </authorList>
    </citation>
    <scope>NUCLEOTIDE SEQUENCE [LARGE SCALE GENOMIC DNA]</scope>
    <source>
        <strain evidence="3 4">CCUG 48205</strain>
    </source>
</reference>
<dbReference type="InterPro" id="IPR042303">
    <property type="entry name" value="Malonyl_CoA_deC_C_sf"/>
</dbReference>
<gene>
    <name evidence="3" type="ORF">CDN99_19685</name>
</gene>
<comment type="caution">
    <text evidence="3">The sequence shown here is derived from an EMBL/GenBank/DDBJ whole genome shotgun (WGS) entry which is preliminary data.</text>
</comment>
<name>A0A246J2W0_9BURK</name>
<dbReference type="PANTHER" id="PTHR28641:SF1">
    <property type="entry name" value="MALONYL-COA DECARBOXYLASE, MITOCHONDRIAL"/>
    <property type="match status" value="1"/>
</dbReference>
<dbReference type="AlphaFoldDB" id="A0A246J2W0"/>
<feature type="domain" description="Malonyl-CoA decarboxylase C-terminal" evidence="1">
    <location>
        <begin position="148"/>
        <end position="402"/>
    </location>
</feature>
<dbReference type="InterPro" id="IPR038917">
    <property type="entry name" value="Malonyl_CoA_deC"/>
</dbReference>
<dbReference type="EMBL" id="NIOF01000010">
    <property type="protein sequence ID" value="OWQ86928.1"/>
    <property type="molecule type" value="Genomic_DNA"/>
</dbReference>
<organism evidence="3 4">
    <name type="scientific">Roseateles aquatilis</name>
    <dbReference type="NCBI Taxonomy" id="431061"/>
    <lineage>
        <taxon>Bacteria</taxon>
        <taxon>Pseudomonadati</taxon>
        <taxon>Pseudomonadota</taxon>
        <taxon>Betaproteobacteria</taxon>
        <taxon>Burkholderiales</taxon>
        <taxon>Sphaerotilaceae</taxon>
        <taxon>Roseateles</taxon>
    </lineage>
</organism>
<dbReference type="Pfam" id="PF05292">
    <property type="entry name" value="MCD"/>
    <property type="match status" value="1"/>
</dbReference>
<protein>
    <submittedName>
        <fullName evidence="3">Decarboxylase</fullName>
    </submittedName>
</protein>
<accession>A0A246J2W0</accession>
<dbReference type="GO" id="GO:0050080">
    <property type="term" value="F:malonyl-CoA decarboxylase activity"/>
    <property type="evidence" value="ECO:0007669"/>
    <property type="project" value="InterPro"/>
</dbReference>
<dbReference type="InterPro" id="IPR038351">
    <property type="entry name" value="MCD_N_sf"/>
</dbReference>
<feature type="domain" description="Malonyl-CoA decarboxylase N-terminal" evidence="2">
    <location>
        <begin position="62"/>
        <end position="145"/>
    </location>
</feature>